<dbReference type="EMBL" id="JAUJEB010000007">
    <property type="protein sequence ID" value="MDN5215671.1"/>
    <property type="molecule type" value="Genomic_DNA"/>
</dbReference>
<proteinExistence type="predicted"/>
<dbReference type="Gene3D" id="3.40.50.12580">
    <property type="match status" value="1"/>
</dbReference>
<dbReference type="RefSeq" id="WP_346761009.1">
    <property type="nucleotide sequence ID" value="NZ_JAUJEB010000007.1"/>
</dbReference>
<keyword evidence="2" id="KW-1185">Reference proteome</keyword>
<name>A0ABT8LEM2_9BACT</name>
<gene>
    <name evidence="1" type="ORF">QQ020_26575</name>
</gene>
<evidence type="ECO:0000313" key="1">
    <source>
        <dbReference type="EMBL" id="MDN5215671.1"/>
    </source>
</evidence>
<sequence length="441" mass="51464">MKILFLENRYKTYFFDAIATHLEKNGHEIHWIIQNDFFQPKNKSNLHIIEYPKKYSVDKQKPIDASMQKIIDADRQLNFFEHGNIDHFFYYDEEINRILKKINPDLVFGESTVFHELLTVKNCKALGILYLNPSSSRYPAGRFSFYEFDSLTPFEGSGEILPEERAKEIIDQIVYRKTKPDYMHKFKSNRLKNFKDTFLKLSSYYKGDKYNTPHPLKKYRLEKKKNENILAWDATSVGHLENHTGMKILYPLQMQPEANLDVWGHKYRNQTNLVRRIIENTPSSAILYIKPNPKSKYELSDDLIDYVKSCDRIITIQHNVDMIEVFDKIDLVITVTGTIAIESILSNKPVITLQNTLNNSSPNCLFLDDFSELPFVIQKIQSNEFPKASIDERIQFLNKLNASSYQGIISDPFTAESCLQDDNIEQCISAFEDIIKKSVYA</sequence>
<dbReference type="InterPro" id="IPR043148">
    <property type="entry name" value="TagF_C"/>
</dbReference>
<evidence type="ECO:0000313" key="2">
    <source>
        <dbReference type="Proteomes" id="UP001172083"/>
    </source>
</evidence>
<evidence type="ECO:0008006" key="3">
    <source>
        <dbReference type="Google" id="ProtNLM"/>
    </source>
</evidence>
<protein>
    <recommendedName>
        <fullName evidence="3">Capsule polysaccharide biosynthesis protein</fullName>
    </recommendedName>
</protein>
<comment type="caution">
    <text evidence="1">The sequence shown here is derived from an EMBL/GenBank/DDBJ whole genome shotgun (WGS) entry which is preliminary data.</text>
</comment>
<dbReference type="SUPFAM" id="SSF53756">
    <property type="entry name" value="UDP-Glycosyltransferase/glycogen phosphorylase"/>
    <property type="match status" value="1"/>
</dbReference>
<dbReference type="Pfam" id="PF05159">
    <property type="entry name" value="Capsule_synth"/>
    <property type="match status" value="1"/>
</dbReference>
<organism evidence="1 2">
    <name type="scientific">Agaribacillus aureus</name>
    <dbReference type="NCBI Taxonomy" id="3051825"/>
    <lineage>
        <taxon>Bacteria</taxon>
        <taxon>Pseudomonadati</taxon>
        <taxon>Bacteroidota</taxon>
        <taxon>Cytophagia</taxon>
        <taxon>Cytophagales</taxon>
        <taxon>Splendidivirgaceae</taxon>
        <taxon>Agaribacillus</taxon>
    </lineage>
</organism>
<accession>A0ABT8LEM2</accession>
<reference evidence="1" key="1">
    <citation type="submission" date="2023-06" db="EMBL/GenBank/DDBJ databases">
        <title>Genomic of Agaribacillus aureum.</title>
        <authorList>
            <person name="Wang G."/>
        </authorList>
    </citation>
    <scope>NUCLEOTIDE SEQUENCE</scope>
    <source>
        <strain evidence="1">BMA12</strain>
    </source>
</reference>
<dbReference type="InterPro" id="IPR007833">
    <property type="entry name" value="Capsule_polysaccharide_synth"/>
</dbReference>
<dbReference type="Proteomes" id="UP001172083">
    <property type="component" value="Unassembled WGS sequence"/>
</dbReference>